<name>A0A0R1HI32_9LACO</name>
<accession>A0A0R1HI32</accession>
<keyword evidence="2" id="KW-1185">Reference proteome</keyword>
<dbReference type="EMBL" id="AZDI01000002">
    <property type="protein sequence ID" value="KRK46270.1"/>
    <property type="molecule type" value="Genomic_DNA"/>
</dbReference>
<dbReference type="AlphaFoldDB" id="A0A0R1HI32"/>
<dbReference type="SUPFAM" id="SSF160515">
    <property type="entry name" value="YueI-like"/>
    <property type="match status" value="1"/>
</dbReference>
<evidence type="ECO:0000313" key="2">
    <source>
        <dbReference type="Proteomes" id="UP000051450"/>
    </source>
</evidence>
<dbReference type="Gene3D" id="3.30.1330.30">
    <property type="match status" value="1"/>
</dbReference>
<sequence>MVTTMTDNNIDPHLQSGLYGVPQLHPDEQRKYLGTFRERVSLAMTIDEVTAADNMTGFEKELVAHPDYRVLLNGMIDQDSLAPYITLAHQHNVNFTLTSNSEDPAGAEIMGLVVATEKTAINEPVIAINEKYPIVKSEPQQSKKSFFENLFD</sequence>
<reference evidence="1 2" key="1">
    <citation type="journal article" date="2015" name="Genome Announc.">
        <title>Expanding the biotechnology potential of lactobacilli through comparative genomics of 213 strains and associated genera.</title>
        <authorList>
            <person name="Sun Z."/>
            <person name="Harris H.M."/>
            <person name="McCann A."/>
            <person name="Guo C."/>
            <person name="Argimon S."/>
            <person name="Zhang W."/>
            <person name="Yang X."/>
            <person name="Jeffery I.B."/>
            <person name="Cooney J.C."/>
            <person name="Kagawa T.F."/>
            <person name="Liu W."/>
            <person name="Song Y."/>
            <person name="Salvetti E."/>
            <person name="Wrobel A."/>
            <person name="Rasinkangas P."/>
            <person name="Parkhill J."/>
            <person name="Rea M.C."/>
            <person name="O'Sullivan O."/>
            <person name="Ritari J."/>
            <person name="Douillard F.P."/>
            <person name="Paul Ross R."/>
            <person name="Yang R."/>
            <person name="Briner A.E."/>
            <person name="Felis G.E."/>
            <person name="de Vos W.M."/>
            <person name="Barrangou R."/>
            <person name="Klaenhammer T.R."/>
            <person name="Caufield P.W."/>
            <person name="Cui Y."/>
            <person name="Zhang H."/>
            <person name="O'Toole P.W."/>
        </authorList>
    </citation>
    <scope>NUCLEOTIDE SEQUENCE [LARGE SCALE GENOMIC DNA]</scope>
    <source>
        <strain evidence="1 2">DSM 15638</strain>
    </source>
</reference>
<evidence type="ECO:0008006" key="3">
    <source>
        <dbReference type="Google" id="ProtNLM"/>
    </source>
</evidence>
<dbReference type="Pfam" id="PF07997">
    <property type="entry name" value="DUF1694"/>
    <property type="match status" value="1"/>
</dbReference>
<comment type="caution">
    <text evidence="1">The sequence shown here is derived from an EMBL/GenBank/DDBJ whole genome shotgun (WGS) entry which is preliminary data.</text>
</comment>
<dbReference type="PIRSF" id="PIRSF034303">
    <property type="entry name" value="DUF1694"/>
    <property type="match status" value="1"/>
</dbReference>
<proteinExistence type="predicted"/>
<evidence type="ECO:0000313" key="1">
    <source>
        <dbReference type="EMBL" id="KRK46270.1"/>
    </source>
</evidence>
<dbReference type="InterPro" id="IPR029064">
    <property type="entry name" value="Ribosomal_eL30-like_sf"/>
</dbReference>
<dbReference type="InterPro" id="IPR012543">
    <property type="entry name" value="DUF1694"/>
</dbReference>
<protein>
    <recommendedName>
        <fullName evidence="3">DUF1694 domain-containing protein</fullName>
    </recommendedName>
</protein>
<gene>
    <name evidence="1" type="ORF">FC66_GL000773</name>
</gene>
<organism evidence="1 2">
    <name type="scientific">Dellaglioa algida DSM 15638</name>
    <dbReference type="NCBI Taxonomy" id="1423719"/>
    <lineage>
        <taxon>Bacteria</taxon>
        <taxon>Bacillati</taxon>
        <taxon>Bacillota</taxon>
        <taxon>Bacilli</taxon>
        <taxon>Lactobacillales</taxon>
        <taxon>Lactobacillaceae</taxon>
        <taxon>Dellaglioa</taxon>
    </lineage>
</organism>
<dbReference type="PATRIC" id="fig|1423719.4.peg.784"/>
<dbReference type="STRING" id="1423719.FC66_GL000773"/>
<dbReference type="Proteomes" id="UP000051450">
    <property type="component" value="Unassembled WGS sequence"/>
</dbReference>